<dbReference type="PROSITE" id="PS00041">
    <property type="entry name" value="HTH_ARAC_FAMILY_1"/>
    <property type="match status" value="1"/>
</dbReference>
<keyword evidence="1" id="KW-0805">Transcription regulation</keyword>
<dbReference type="InterPro" id="IPR018060">
    <property type="entry name" value="HTH_AraC"/>
</dbReference>
<accession>A0ABX2DF86</accession>
<dbReference type="PANTHER" id="PTHR46796">
    <property type="entry name" value="HTH-TYPE TRANSCRIPTIONAL ACTIVATOR RHAS-RELATED"/>
    <property type="match status" value="1"/>
</dbReference>
<dbReference type="Pfam" id="PF12833">
    <property type="entry name" value="HTH_18"/>
    <property type="match status" value="1"/>
</dbReference>
<evidence type="ECO:0000256" key="1">
    <source>
        <dbReference type="ARBA" id="ARBA00023015"/>
    </source>
</evidence>
<evidence type="ECO:0000313" key="6">
    <source>
        <dbReference type="EMBL" id="NQX32650.1"/>
    </source>
</evidence>
<keyword evidence="3" id="KW-0010">Activator</keyword>
<dbReference type="InterPro" id="IPR018062">
    <property type="entry name" value="HTH_AraC-typ_CS"/>
</dbReference>
<comment type="caution">
    <text evidence="6">The sequence shown here is derived from an EMBL/GenBank/DDBJ whole genome shotgun (WGS) entry which is preliminary data.</text>
</comment>
<evidence type="ECO:0000256" key="3">
    <source>
        <dbReference type="ARBA" id="ARBA00023159"/>
    </source>
</evidence>
<dbReference type="InterPro" id="IPR037923">
    <property type="entry name" value="HTH-like"/>
</dbReference>
<dbReference type="InterPro" id="IPR050204">
    <property type="entry name" value="AraC_XylS_family_regulators"/>
</dbReference>
<name>A0ABX2DF86_9SPHI</name>
<dbReference type="InterPro" id="IPR009057">
    <property type="entry name" value="Homeodomain-like_sf"/>
</dbReference>
<keyword evidence="2" id="KW-0238">DNA-binding</keyword>
<dbReference type="Pfam" id="PF02311">
    <property type="entry name" value="AraC_binding"/>
    <property type="match status" value="1"/>
</dbReference>
<dbReference type="Gene3D" id="1.10.10.60">
    <property type="entry name" value="Homeodomain-like"/>
    <property type="match status" value="1"/>
</dbReference>
<dbReference type="SMART" id="SM00342">
    <property type="entry name" value="HTH_ARAC"/>
    <property type="match status" value="1"/>
</dbReference>
<dbReference type="SUPFAM" id="SSF46689">
    <property type="entry name" value="Homeodomain-like"/>
    <property type="match status" value="2"/>
</dbReference>
<sequence length="262" mass="29805">MSGTPSKYYKLAIGEGLEALLAKDYNHSFPFHFHPTYNITLVYLGSFNTQLHNQLLIAPTGSILITNPQEIHANPFEKDNKVSFFTFYVSQDFMEYCNGGQSVVFNNKVINDDDLFSALHQLATTINHPQLGSTYEDELKKALHTLALNYGDNHNEPQDLQFKSLFDDFMAEESITKFSLDVAASRFGIDKYKFIRLFKSQTGLTPNNYFILKRIEKSKTMLAEGKDLLSIAIDLGFYDTAHYCNHFKKFTGISPIAYSTNI</sequence>
<reference evidence="6 7" key="1">
    <citation type="submission" date="2020-05" db="EMBL/GenBank/DDBJ databases">
        <title>Description of Pedobacter foliorum sp. nov.</title>
        <authorList>
            <person name="Qi S."/>
            <person name="Carlier A."/>
            <person name="Cnockaert M."/>
            <person name="Vandamme P."/>
        </authorList>
    </citation>
    <scope>NUCLEOTIDE SEQUENCE [LARGE SCALE GENOMIC DNA]</scope>
    <source>
        <strain evidence="6 7">LMG 31300</strain>
    </source>
</reference>
<keyword evidence="4" id="KW-0804">Transcription</keyword>
<dbReference type="EMBL" id="JABMKV010000003">
    <property type="protein sequence ID" value="NQX32650.1"/>
    <property type="molecule type" value="Genomic_DNA"/>
</dbReference>
<dbReference type="PANTHER" id="PTHR46796:SF2">
    <property type="entry name" value="TRANSCRIPTIONAL REGULATORY PROTEIN"/>
    <property type="match status" value="1"/>
</dbReference>
<dbReference type="PROSITE" id="PS01124">
    <property type="entry name" value="HTH_ARAC_FAMILY_2"/>
    <property type="match status" value="1"/>
</dbReference>
<dbReference type="RefSeq" id="WP_173272910.1">
    <property type="nucleotide sequence ID" value="NZ_JABMKV010000003.1"/>
</dbReference>
<dbReference type="Proteomes" id="UP000762110">
    <property type="component" value="Unassembled WGS sequence"/>
</dbReference>
<organism evidence="6 7">
    <name type="scientific">Pedobacter boryungensis</name>
    <dbReference type="NCBI Taxonomy" id="869962"/>
    <lineage>
        <taxon>Bacteria</taxon>
        <taxon>Pseudomonadati</taxon>
        <taxon>Bacteroidota</taxon>
        <taxon>Sphingobacteriia</taxon>
        <taxon>Sphingobacteriales</taxon>
        <taxon>Sphingobacteriaceae</taxon>
        <taxon>Pedobacter</taxon>
    </lineage>
</organism>
<evidence type="ECO:0000256" key="2">
    <source>
        <dbReference type="ARBA" id="ARBA00023125"/>
    </source>
</evidence>
<dbReference type="SUPFAM" id="SSF51215">
    <property type="entry name" value="Regulatory protein AraC"/>
    <property type="match status" value="1"/>
</dbReference>
<evidence type="ECO:0000256" key="4">
    <source>
        <dbReference type="ARBA" id="ARBA00023163"/>
    </source>
</evidence>
<feature type="domain" description="HTH araC/xylS-type" evidence="5">
    <location>
        <begin position="160"/>
        <end position="261"/>
    </location>
</feature>
<dbReference type="InterPro" id="IPR003313">
    <property type="entry name" value="AraC-bd"/>
</dbReference>
<evidence type="ECO:0000259" key="5">
    <source>
        <dbReference type="PROSITE" id="PS01124"/>
    </source>
</evidence>
<evidence type="ECO:0000313" key="7">
    <source>
        <dbReference type="Proteomes" id="UP000762110"/>
    </source>
</evidence>
<keyword evidence="7" id="KW-1185">Reference proteome</keyword>
<proteinExistence type="predicted"/>
<gene>
    <name evidence="6" type="ORF">HQN85_12990</name>
</gene>
<protein>
    <submittedName>
        <fullName evidence="6">Helix-turn-helix transcriptional regulator</fullName>
    </submittedName>
</protein>